<protein>
    <recommendedName>
        <fullName evidence="2">N-acetyltransferase domain-containing protein</fullName>
    </recommendedName>
</protein>
<reference evidence="1" key="1">
    <citation type="submission" date="2018-05" db="EMBL/GenBank/DDBJ databases">
        <authorList>
            <person name="Lanie J.A."/>
            <person name="Ng W.-L."/>
            <person name="Kazmierczak K.M."/>
            <person name="Andrzejewski T.M."/>
            <person name="Davidsen T.M."/>
            <person name="Wayne K.J."/>
            <person name="Tettelin H."/>
            <person name="Glass J.I."/>
            <person name="Rusch D."/>
            <person name="Podicherti R."/>
            <person name="Tsui H.-C.T."/>
            <person name="Winkler M.E."/>
        </authorList>
    </citation>
    <scope>NUCLEOTIDE SEQUENCE</scope>
</reference>
<dbReference type="EMBL" id="UINC01061096">
    <property type="protein sequence ID" value="SVB86304.1"/>
    <property type="molecule type" value="Genomic_DNA"/>
</dbReference>
<organism evidence="1">
    <name type="scientific">marine metagenome</name>
    <dbReference type="NCBI Taxonomy" id="408172"/>
    <lineage>
        <taxon>unclassified sequences</taxon>
        <taxon>metagenomes</taxon>
        <taxon>ecological metagenomes</taxon>
    </lineage>
</organism>
<sequence length="121" mass="13762">MNTPNPFRLPEKNWIDAVCCVALLDKIPTTEEELMSYGKGDIAVFYTVWSVPATLGRSIPKEKGQARKLLNMVIEEISQKPVTRYVTLSPKTEMATKFHLNNGAVLLKENELTFNFEYKLP</sequence>
<evidence type="ECO:0000313" key="1">
    <source>
        <dbReference type="EMBL" id="SVB86304.1"/>
    </source>
</evidence>
<evidence type="ECO:0008006" key="2">
    <source>
        <dbReference type="Google" id="ProtNLM"/>
    </source>
</evidence>
<accession>A0A382HG60</accession>
<name>A0A382HG60_9ZZZZ</name>
<gene>
    <name evidence="1" type="ORF">METZ01_LOCUS239158</name>
</gene>
<dbReference type="AlphaFoldDB" id="A0A382HG60"/>
<proteinExistence type="predicted"/>